<dbReference type="AlphaFoldDB" id="A0A6F8PQ13"/>
<reference evidence="2" key="1">
    <citation type="submission" date="2019-11" db="EMBL/GenBank/DDBJ databases">
        <title>Isolation and characterization of two novel species in the genus Thiomicrorhabdus.</title>
        <authorList>
            <person name="Mochizuki J."/>
            <person name="Kojima H."/>
            <person name="Fukui M."/>
        </authorList>
    </citation>
    <scope>NUCLEOTIDE SEQUENCE [LARGE SCALE GENOMIC DNA]</scope>
    <source>
        <strain evidence="2">AkT22</strain>
    </source>
</reference>
<dbReference type="KEGG" id="tzo:THMIRHAT_19410"/>
<dbReference type="EMBL" id="AP021888">
    <property type="protein sequence ID" value="BBP44195.1"/>
    <property type="molecule type" value="Genomic_DNA"/>
</dbReference>
<keyword evidence="2" id="KW-1185">Reference proteome</keyword>
<organism evidence="1 2">
    <name type="scientific">Thiosulfativibrio zosterae</name>
    <dbReference type="NCBI Taxonomy" id="2675053"/>
    <lineage>
        <taxon>Bacteria</taxon>
        <taxon>Pseudomonadati</taxon>
        <taxon>Pseudomonadota</taxon>
        <taxon>Gammaproteobacteria</taxon>
        <taxon>Thiotrichales</taxon>
        <taxon>Piscirickettsiaceae</taxon>
        <taxon>Thiosulfativibrio</taxon>
    </lineage>
</organism>
<protein>
    <submittedName>
        <fullName evidence="1">Uncharacterized protein</fullName>
    </submittedName>
</protein>
<dbReference type="RefSeq" id="WP_173291935.1">
    <property type="nucleotide sequence ID" value="NZ_AP021888.1"/>
</dbReference>
<name>A0A6F8PQ13_9GAMM</name>
<sequence>MRKLFTKEEIVLCTYIAKFGRGYFNEKQITLLENRSEASVKMKVKNIAAMLDEEGLPHSPDVSTLSGVPTGKEGRRTNWDIVGPIAKISKEEHNQICREIFGPENNWGIKK</sequence>
<proteinExistence type="predicted"/>
<gene>
    <name evidence="1" type="ORF">THMIRHAT_19410</name>
</gene>
<evidence type="ECO:0000313" key="2">
    <source>
        <dbReference type="Proteomes" id="UP000501466"/>
    </source>
</evidence>
<evidence type="ECO:0000313" key="1">
    <source>
        <dbReference type="EMBL" id="BBP44195.1"/>
    </source>
</evidence>
<dbReference type="Proteomes" id="UP000501466">
    <property type="component" value="Chromosome"/>
</dbReference>
<accession>A0A6F8PQ13</accession>